<dbReference type="AlphaFoldDB" id="A0A1L7UBH8"/>
<comment type="caution">
    <text evidence="2">The sequence shown here is derived from an EMBL/GenBank/DDBJ whole genome shotgun (WGS) entry which is preliminary data.</text>
</comment>
<keyword evidence="3" id="KW-1185">Reference proteome</keyword>
<dbReference type="RefSeq" id="XP_041689235.1">
    <property type="nucleotide sequence ID" value="XM_041823679.1"/>
</dbReference>
<keyword evidence="1" id="KW-0175">Coiled coil</keyword>
<proteinExistence type="predicted"/>
<sequence length="102" mass="12289">MPSKAVLKAELERLRATMERLQINYDTARWEIQDLMEKRREAQRIMNGGASEAEKESATREHDRLCATITRLCDKQQERAWQLQEYRDKERELLRDLRIALW</sequence>
<protein>
    <submittedName>
        <fullName evidence="2">Uncharacterized protein</fullName>
    </submittedName>
</protein>
<reference evidence="3" key="1">
    <citation type="journal article" date="2016" name="Genome Biol. Evol.">
        <title>Comparative 'omics' of the Fusarium fujikuroi species complex highlights differences in genetic potential and metabolite synthesis.</title>
        <authorList>
            <person name="Niehaus E.-M."/>
            <person name="Muensterkoetter M."/>
            <person name="Proctor R.H."/>
            <person name="Brown D.W."/>
            <person name="Sharon A."/>
            <person name="Idan Y."/>
            <person name="Oren-Young L."/>
            <person name="Sieber C.M."/>
            <person name="Novak O."/>
            <person name="Pencik A."/>
            <person name="Tarkowska D."/>
            <person name="Hromadova K."/>
            <person name="Freeman S."/>
            <person name="Maymon M."/>
            <person name="Elazar M."/>
            <person name="Youssef S.A."/>
            <person name="El-Shabrawy E.S.M."/>
            <person name="Shalaby A.B.A."/>
            <person name="Houterman P."/>
            <person name="Brock N.L."/>
            <person name="Burkhardt I."/>
            <person name="Tsavkelova E.A."/>
            <person name="Dickschat J.S."/>
            <person name="Galuszka P."/>
            <person name="Gueldener U."/>
            <person name="Tudzynski B."/>
        </authorList>
    </citation>
    <scope>NUCLEOTIDE SEQUENCE [LARGE SCALE GENOMIC DNA]</scope>
    <source>
        <strain evidence="3">MRC7560</strain>
    </source>
</reference>
<dbReference type="EMBL" id="FCQH01000016">
    <property type="protein sequence ID" value="CVL05325.1"/>
    <property type="molecule type" value="Genomic_DNA"/>
</dbReference>
<gene>
    <name evidence="2" type="ORF">FMAN_10814</name>
</gene>
<organism evidence="2 3">
    <name type="scientific">Fusarium mangiferae</name>
    <name type="common">Mango malformation disease fungus</name>
    <dbReference type="NCBI Taxonomy" id="192010"/>
    <lineage>
        <taxon>Eukaryota</taxon>
        <taxon>Fungi</taxon>
        <taxon>Dikarya</taxon>
        <taxon>Ascomycota</taxon>
        <taxon>Pezizomycotina</taxon>
        <taxon>Sordariomycetes</taxon>
        <taxon>Hypocreomycetidae</taxon>
        <taxon>Hypocreales</taxon>
        <taxon>Nectriaceae</taxon>
        <taxon>Fusarium</taxon>
        <taxon>Fusarium fujikuroi species complex</taxon>
    </lineage>
</organism>
<dbReference type="Proteomes" id="UP000184255">
    <property type="component" value="Unassembled WGS sequence"/>
</dbReference>
<accession>A0A1L7UBH8</accession>
<evidence type="ECO:0000313" key="3">
    <source>
        <dbReference type="Proteomes" id="UP000184255"/>
    </source>
</evidence>
<dbReference type="GeneID" id="65090067"/>
<feature type="coiled-coil region" evidence="1">
    <location>
        <begin position="4"/>
        <end position="45"/>
    </location>
</feature>
<evidence type="ECO:0000313" key="2">
    <source>
        <dbReference type="EMBL" id="CVL05325.1"/>
    </source>
</evidence>
<dbReference type="VEuPathDB" id="FungiDB:FMAN_10814"/>
<evidence type="ECO:0000256" key="1">
    <source>
        <dbReference type="SAM" id="Coils"/>
    </source>
</evidence>
<name>A0A1L7UBH8_FUSMA</name>